<dbReference type="GO" id="GO:0005576">
    <property type="term" value="C:extracellular region"/>
    <property type="evidence" value="ECO:0007669"/>
    <property type="project" value="UniProtKB-SubCell"/>
</dbReference>
<evidence type="ECO:0000313" key="11">
    <source>
        <dbReference type="Proteomes" id="UP000198211"/>
    </source>
</evidence>
<sequence length="174" mass="18993">MKRLIISASVLFLSIFGSGIDLINAKPCSSQQLSVFNEVSGQVNRCFQDSKLNFQLPPRSSLTKLEQSVLCKTKSCQEMIGSVDDLDIPNCEASFNNKNMTLQSSLDKFVSSCDTTTPAPSPIKRRKSFESSASASGSDAFDKKRQTNLTTAVQFGMLQKLVVLLTIVILSLLS</sequence>
<keyword evidence="8" id="KW-0812">Transmembrane</keyword>
<dbReference type="Pfam" id="PF00964">
    <property type="entry name" value="Elicitin"/>
    <property type="match status" value="1"/>
</dbReference>
<dbReference type="Proteomes" id="UP000198211">
    <property type="component" value="Unassembled WGS sequence"/>
</dbReference>
<keyword evidence="5 6" id="KW-1015">Disulfide bond</keyword>
<keyword evidence="3 6" id="KW-0964">Secreted</keyword>
<evidence type="ECO:0000256" key="4">
    <source>
        <dbReference type="ARBA" id="ARBA00022978"/>
    </source>
</evidence>
<comment type="similarity">
    <text evidence="2 6">Belongs to the elicitin family.</text>
</comment>
<name>A0A225VI66_9STRA</name>
<evidence type="ECO:0000256" key="3">
    <source>
        <dbReference type="ARBA" id="ARBA00022525"/>
    </source>
</evidence>
<feature type="chain" id="PRO_5013347772" description="Elicitin" evidence="9">
    <location>
        <begin position="26"/>
        <end position="174"/>
    </location>
</feature>
<evidence type="ECO:0000256" key="2">
    <source>
        <dbReference type="ARBA" id="ARBA00009544"/>
    </source>
</evidence>
<dbReference type="SMART" id="SM01187">
    <property type="entry name" value="Elicitin"/>
    <property type="match status" value="1"/>
</dbReference>
<feature type="compositionally biased region" description="Low complexity" evidence="7">
    <location>
        <begin position="130"/>
        <end position="139"/>
    </location>
</feature>
<dbReference type="AlphaFoldDB" id="A0A225VI66"/>
<organism evidence="10 11">
    <name type="scientific">Phytophthora megakarya</name>
    <dbReference type="NCBI Taxonomy" id="4795"/>
    <lineage>
        <taxon>Eukaryota</taxon>
        <taxon>Sar</taxon>
        <taxon>Stramenopiles</taxon>
        <taxon>Oomycota</taxon>
        <taxon>Peronosporomycetes</taxon>
        <taxon>Peronosporales</taxon>
        <taxon>Peronosporaceae</taxon>
        <taxon>Phytophthora</taxon>
    </lineage>
</organism>
<comment type="caution">
    <text evidence="10">The sequence shown here is derived from an EMBL/GenBank/DDBJ whole genome shotgun (WGS) entry which is preliminary data.</text>
</comment>
<dbReference type="Gene3D" id="1.10.239.10">
    <property type="entry name" value="Elicitin domain"/>
    <property type="match status" value="1"/>
</dbReference>
<evidence type="ECO:0000256" key="6">
    <source>
        <dbReference type="RuleBase" id="RU368111"/>
    </source>
</evidence>
<gene>
    <name evidence="10" type="ORF">PHMEG_00023928</name>
</gene>
<keyword evidence="11" id="KW-1185">Reference proteome</keyword>
<keyword evidence="8" id="KW-0472">Membrane</keyword>
<feature type="transmembrane region" description="Helical" evidence="8">
    <location>
        <begin position="152"/>
        <end position="173"/>
    </location>
</feature>
<feature type="region of interest" description="Disordered" evidence="7">
    <location>
        <begin position="116"/>
        <end position="140"/>
    </location>
</feature>
<dbReference type="GO" id="GO:0052040">
    <property type="term" value="P:symbiont-mediated perturbation of host programmed cell death"/>
    <property type="evidence" value="ECO:0007669"/>
    <property type="project" value="UniProtKB-UniRule"/>
</dbReference>
<evidence type="ECO:0000256" key="8">
    <source>
        <dbReference type="SAM" id="Phobius"/>
    </source>
</evidence>
<proteinExistence type="inferred from homology"/>
<reference evidence="11" key="1">
    <citation type="submission" date="2017-03" db="EMBL/GenBank/DDBJ databases">
        <title>Phytopthora megakarya and P. palmivora, two closely related causual agents of cacao black pod achieved similar genome size and gene model numbers by different mechanisms.</title>
        <authorList>
            <person name="Ali S."/>
            <person name="Shao J."/>
            <person name="Larry D.J."/>
            <person name="Kronmiller B."/>
            <person name="Shen D."/>
            <person name="Strem M.D."/>
            <person name="Melnick R.L."/>
            <person name="Guiltinan M.J."/>
            <person name="Tyler B.M."/>
            <person name="Meinhardt L.W."/>
            <person name="Bailey B.A."/>
        </authorList>
    </citation>
    <scope>NUCLEOTIDE SEQUENCE [LARGE SCALE GENOMIC DNA]</scope>
    <source>
        <strain evidence="11">zdho120</strain>
    </source>
</reference>
<keyword evidence="8" id="KW-1133">Transmembrane helix</keyword>
<dbReference type="SUPFAM" id="SSF48647">
    <property type="entry name" value="Fungal elicitin"/>
    <property type="match status" value="1"/>
</dbReference>
<dbReference type="EMBL" id="NBNE01005087">
    <property type="protein sequence ID" value="OWZ04210.1"/>
    <property type="molecule type" value="Genomic_DNA"/>
</dbReference>
<evidence type="ECO:0000313" key="10">
    <source>
        <dbReference type="EMBL" id="OWZ04210.1"/>
    </source>
</evidence>
<evidence type="ECO:0000256" key="9">
    <source>
        <dbReference type="SAM" id="SignalP"/>
    </source>
</evidence>
<keyword evidence="4 6" id="KW-0928">Hypersensitive response elicitation</keyword>
<feature type="signal peptide" evidence="9">
    <location>
        <begin position="1"/>
        <end position="25"/>
    </location>
</feature>
<evidence type="ECO:0000256" key="1">
    <source>
        <dbReference type="ARBA" id="ARBA00004613"/>
    </source>
</evidence>
<dbReference type="InterPro" id="IPR036470">
    <property type="entry name" value="Elicitin_sf"/>
</dbReference>
<protein>
    <recommendedName>
        <fullName evidence="6">Elicitin</fullName>
    </recommendedName>
</protein>
<comment type="function">
    <text evidence="6">Induces local and distal defense responses (incompatible hypersensitive reaction) in plants from the solanaceae and cruciferae families. Elicits leaf necrosis and causes the accumulation of pathogenesis-related proteins. Might interact with the lipidic molecules of the plasma membrane.</text>
</comment>
<evidence type="ECO:0000256" key="5">
    <source>
        <dbReference type="ARBA" id="ARBA00023157"/>
    </source>
</evidence>
<comment type="subcellular location">
    <subcellularLocation>
        <location evidence="1 6">Secreted</location>
    </subcellularLocation>
</comment>
<accession>A0A225VI66</accession>
<evidence type="ECO:0000256" key="7">
    <source>
        <dbReference type="SAM" id="MobiDB-lite"/>
    </source>
</evidence>
<keyword evidence="9" id="KW-0732">Signal</keyword>
<dbReference type="InterPro" id="IPR002200">
    <property type="entry name" value="Elicitin"/>
</dbReference>
<dbReference type="OrthoDB" id="162723at2759"/>